<keyword evidence="2" id="KW-0472">Membrane</keyword>
<feature type="region of interest" description="Disordered" evidence="1">
    <location>
        <begin position="1"/>
        <end position="24"/>
    </location>
</feature>
<keyword evidence="2" id="KW-0812">Transmembrane</keyword>
<evidence type="ECO:0008006" key="5">
    <source>
        <dbReference type="Google" id="ProtNLM"/>
    </source>
</evidence>
<evidence type="ECO:0000313" key="3">
    <source>
        <dbReference type="EMBL" id="GAA2098347.1"/>
    </source>
</evidence>
<feature type="compositionally biased region" description="Low complexity" evidence="1">
    <location>
        <begin position="240"/>
        <end position="253"/>
    </location>
</feature>
<dbReference type="Pfam" id="PF03729">
    <property type="entry name" value="DUF308"/>
    <property type="match status" value="2"/>
</dbReference>
<name>A0ABN2WU83_9MICO</name>
<comment type="caution">
    <text evidence="3">The sequence shown here is derived from an EMBL/GenBank/DDBJ whole genome shotgun (WGS) entry which is preliminary data.</text>
</comment>
<dbReference type="EMBL" id="BAAAPZ010000007">
    <property type="protein sequence ID" value="GAA2098347.1"/>
    <property type="molecule type" value="Genomic_DNA"/>
</dbReference>
<feature type="transmembrane region" description="Helical" evidence="2">
    <location>
        <begin position="148"/>
        <end position="168"/>
    </location>
</feature>
<dbReference type="InterPro" id="IPR005325">
    <property type="entry name" value="DUF308_memb"/>
</dbReference>
<accession>A0ABN2WU83</accession>
<dbReference type="Proteomes" id="UP001500984">
    <property type="component" value="Unassembled WGS sequence"/>
</dbReference>
<reference evidence="3 4" key="1">
    <citation type="journal article" date="2019" name="Int. J. Syst. Evol. Microbiol.">
        <title>The Global Catalogue of Microorganisms (GCM) 10K type strain sequencing project: providing services to taxonomists for standard genome sequencing and annotation.</title>
        <authorList>
            <consortium name="The Broad Institute Genomics Platform"/>
            <consortium name="The Broad Institute Genome Sequencing Center for Infectious Disease"/>
            <person name="Wu L."/>
            <person name="Ma J."/>
        </authorList>
    </citation>
    <scope>NUCLEOTIDE SEQUENCE [LARGE SCALE GENOMIC DNA]</scope>
    <source>
        <strain evidence="3 4">JCM 15900</strain>
    </source>
</reference>
<keyword evidence="4" id="KW-1185">Reference proteome</keyword>
<dbReference type="InterPro" id="IPR052712">
    <property type="entry name" value="Acid_resist_chaperone_HdeD"/>
</dbReference>
<protein>
    <recommendedName>
        <fullName evidence="5">Integral membrane protein</fullName>
    </recommendedName>
</protein>
<keyword evidence="2" id="KW-1133">Transmembrane helix</keyword>
<dbReference type="RefSeq" id="WP_344337027.1">
    <property type="nucleotide sequence ID" value="NZ_BAAAPZ010000007.1"/>
</dbReference>
<evidence type="ECO:0000313" key="4">
    <source>
        <dbReference type="Proteomes" id="UP001500984"/>
    </source>
</evidence>
<feature type="compositionally biased region" description="Acidic residues" evidence="1">
    <location>
        <begin position="266"/>
        <end position="275"/>
    </location>
</feature>
<dbReference type="PANTHER" id="PTHR34989">
    <property type="entry name" value="PROTEIN HDED"/>
    <property type="match status" value="1"/>
</dbReference>
<feature type="transmembrane region" description="Helical" evidence="2">
    <location>
        <begin position="95"/>
        <end position="112"/>
    </location>
</feature>
<feature type="transmembrane region" description="Helical" evidence="2">
    <location>
        <begin position="118"/>
        <end position="141"/>
    </location>
</feature>
<proteinExistence type="predicted"/>
<evidence type="ECO:0000256" key="2">
    <source>
        <dbReference type="SAM" id="Phobius"/>
    </source>
</evidence>
<dbReference type="PANTHER" id="PTHR34989:SF1">
    <property type="entry name" value="PROTEIN HDED"/>
    <property type="match status" value="1"/>
</dbReference>
<feature type="transmembrane region" description="Helical" evidence="2">
    <location>
        <begin position="43"/>
        <end position="62"/>
    </location>
</feature>
<feature type="compositionally biased region" description="Gly residues" evidence="1">
    <location>
        <begin position="221"/>
        <end position="236"/>
    </location>
</feature>
<feature type="transmembrane region" description="Helical" evidence="2">
    <location>
        <begin position="174"/>
        <end position="197"/>
    </location>
</feature>
<feature type="compositionally biased region" description="Basic and acidic residues" evidence="1">
    <location>
        <begin position="15"/>
        <end position="24"/>
    </location>
</feature>
<organism evidence="3 4">
    <name type="scientific">Brevibacterium salitolerans</name>
    <dbReference type="NCBI Taxonomy" id="1403566"/>
    <lineage>
        <taxon>Bacteria</taxon>
        <taxon>Bacillati</taxon>
        <taxon>Actinomycetota</taxon>
        <taxon>Actinomycetes</taxon>
        <taxon>Micrococcales</taxon>
        <taxon>Brevibacteriaceae</taxon>
        <taxon>Brevibacterium</taxon>
    </lineage>
</organism>
<feature type="transmembrane region" description="Helical" evidence="2">
    <location>
        <begin position="68"/>
        <end position="88"/>
    </location>
</feature>
<evidence type="ECO:0000256" key="1">
    <source>
        <dbReference type="SAM" id="MobiDB-lite"/>
    </source>
</evidence>
<feature type="region of interest" description="Disordered" evidence="1">
    <location>
        <begin position="221"/>
        <end position="275"/>
    </location>
</feature>
<gene>
    <name evidence="3" type="ORF">GCM10009823_19610</name>
</gene>
<sequence>MNSTPAHRSPGPDDNGEHRIGGEDARVVPNPFEVLRSRVRTGLMIQGGLAVLAGLLFLFWPIDSAVVLVRVFAAWLLLSAAASAVLALVRRRRGVAGALLPALLGLALFLVPEAAGAVVVFVVAFVSLLVGSTAIAASFGLRRAGVSAWWAGVLAGAAAVVYGFLLLLNPTAGLTGLLWVLGIVLVVIGGAMLVLGWKIGRMEVRSAGFGGGYPGFGAGGFPGPSATGGPGGGWPGGPRAPGTPGGPSAAGEPGSSGGTHGRRGDDDDVIPGEEV</sequence>